<reference evidence="2 3" key="1">
    <citation type="journal article" date="2024" name="Nat. Commun.">
        <title>Phylogenomics reveals the evolutionary origins of lichenization in chlorophyte algae.</title>
        <authorList>
            <person name="Puginier C."/>
            <person name="Libourel C."/>
            <person name="Otte J."/>
            <person name="Skaloud P."/>
            <person name="Haon M."/>
            <person name="Grisel S."/>
            <person name="Petersen M."/>
            <person name="Berrin J.G."/>
            <person name="Delaux P.M."/>
            <person name="Dal Grande F."/>
            <person name="Keller J."/>
        </authorList>
    </citation>
    <scope>NUCLEOTIDE SEQUENCE [LARGE SCALE GENOMIC DNA]</scope>
    <source>
        <strain evidence="2 3">SAG 2036</strain>
    </source>
</reference>
<evidence type="ECO:0000313" key="2">
    <source>
        <dbReference type="EMBL" id="KAK9809674.1"/>
    </source>
</evidence>
<keyword evidence="3" id="KW-1185">Reference proteome</keyword>
<dbReference type="Proteomes" id="UP001465755">
    <property type="component" value="Unassembled WGS sequence"/>
</dbReference>
<accession>A0AAW1PNG6</accession>
<gene>
    <name evidence="2" type="ORF">WJX73_003115</name>
</gene>
<feature type="compositionally biased region" description="Low complexity" evidence="1">
    <location>
        <begin position="170"/>
        <end position="191"/>
    </location>
</feature>
<proteinExistence type="predicted"/>
<feature type="compositionally biased region" description="Low complexity" evidence="1">
    <location>
        <begin position="10"/>
        <end position="64"/>
    </location>
</feature>
<feature type="region of interest" description="Disordered" evidence="1">
    <location>
        <begin position="160"/>
        <end position="200"/>
    </location>
</feature>
<feature type="region of interest" description="Disordered" evidence="1">
    <location>
        <begin position="1"/>
        <end position="88"/>
    </location>
</feature>
<dbReference type="EMBL" id="JALJOQ010000017">
    <property type="protein sequence ID" value="KAK9809674.1"/>
    <property type="molecule type" value="Genomic_DNA"/>
</dbReference>
<dbReference type="AlphaFoldDB" id="A0AAW1PNG6"/>
<sequence length="200" mass="21701">MAPVISQNDQQYAQQQPAYPQQQGYQQQAYPQDQGHQQGQQGQQPSYAPQQQAPQQQGPPQQGQNDPYHRQSRRMMLGPTGTGANPAADAVIVPPARAPGPGEVIVGYEYVQPETGCCACDGLTQEGLVAVIILLIVFPCAACIPCCSASCHERQQRPVYGPQGSNQNQGNYPQHGPNNYNNYPQQQTGYPVTNQNGKVV</sequence>
<evidence type="ECO:0000256" key="1">
    <source>
        <dbReference type="SAM" id="MobiDB-lite"/>
    </source>
</evidence>
<protein>
    <submittedName>
        <fullName evidence="2">Uncharacterized protein</fullName>
    </submittedName>
</protein>
<name>A0AAW1PNG6_9CHLO</name>
<comment type="caution">
    <text evidence="2">The sequence shown here is derived from an EMBL/GenBank/DDBJ whole genome shotgun (WGS) entry which is preliminary data.</text>
</comment>
<organism evidence="2 3">
    <name type="scientific">Symbiochloris irregularis</name>
    <dbReference type="NCBI Taxonomy" id="706552"/>
    <lineage>
        <taxon>Eukaryota</taxon>
        <taxon>Viridiplantae</taxon>
        <taxon>Chlorophyta</taxon>
        <taxon>core chlorophytes</taxon>
        <taxon>Trebouxiophyceae</taxon>
        <taxon>Trebouxiales</taxon>
        <taxon>Trebouxiaceae</taxon>
        <taxon>Symbiochloris</taxon>
    </lineage>
</organism>
<evidence type="ECO:0000313" key="3">
    <source>
        <dbReference type="Proteomes" id="UP001465755"/>
    </source>
</evidence>